<dbReference type="Proteomes" id="UP000199435">
    <property type="component" value="Unassembled WGS sequence"/>
</dbReference>
<evidence type="ECO:0000256" key="1">
    <source>
        <dbReference type="ARBA" id="ARBA00008791"/>
    </source>
</evidence>
<reference evidence="3" key="1">
    <citation type="submission" date="2016-08" db="EMBL/GenBank/DDBJ databases">
        <authorList>
            <person name="Varghese N."/>
            <person name="Submissions Spin"/>
        </authorList>
    </citation>
    <scope>NUCLEOTIDE SEQUENCE [LARGE SCALE GENOMIC DNA]</scope>
    <source>
        <strain evidence="3">HAMBI 2971</strain>
    </source>
</reference>
<dbReference type="OrthoDB" id="9804721at2"/>
<dbReference type="PRINTS" id="PR01438">
    <property type="entry name" value="UNVRSLSTRESS"/>
</dbReference>
<comment type="similarity">
    <text evidence="1">Belongs to the universal stress protein A family.</text>
</comment>
<dbReference type="Gene3D" id="3.40.50.12370">
    <property type="match status" value="1"/>
</dbReference>
<keyword evidence="3" id="KW-1185">Reference proteome</keyword>
<dbReference type="EMBL" id="FMAH01000004">
    <property type="protein sequence ID" value="SCB16285.1"/>
    <property type="molecule type" value="Genomic_DNA"/>
</dbReference>
<organism evidence="2 3">
    <name type="scientific">Rhizobium miluonense</name>
    <dbReference type="NCBI Taxonomy" id="411945"/>
    <lineage>
        <taxon>Bacteria</taxon>
        <taxon>Pseudomonadati</taxon>
        <taxon>Pseudomonadota</taxon>
        <taxon>Alphaproteobacteria</taxon>
        <taxon>Hyphomicrobiales</taxon>
        <taxon>Rhizobiaceae</taxon>
        <taxon>Rhizobium/Agrobacterium group</taxon>
        <taxon>Rhizobium</taxon>
    </lineage>
</organism>
<dbReference type="PANTHER" id="PTHR46268">
    <property type="entry name" value="STRESS RESPONSE PROTEIN NHAX"/>
    <property type="match status" value="1"/>
</dbReference>
<evidence type="ECO:0000313" key="3">
    <source>
        <dbReference type="Proteomes" id="UP000199435"/>
    </source>
</evidence>
<dbReference type="STRING" id="411945.GA0061102_1004144"/>
<protein>
    <submittedName>
        <fullName evidence="2">Universal stress protein family protein</fullName>
    </submittedName>
</protein>
<proteinExistence type="inferred from homology"/>
<sequence length="281" mass="30747">MSYKTIVTVLDNPNNTRVAAEFAAALAKEHGAHVVGLHAEIVSTVPLVAPMEIPDPVAVQALQDVAHNQAVEIERLFRRKMESAGLDYDWYSFASTIGYGTEPLVETARSADLLVAVQPDPSKYADSQVDVETFLFDSGRPVLLIPYILKEPKPIRRVLIAWNGSKEAARATFDAMPFLKSADSVEILSVSTHEKDPHPSKETGAQIAAALTRHGVRARFEMAACSGKSTPSQVIENRLADDSIDLLVMGAYTHSWLWQMIFGGTTRTLLQSMTAMTLLAR</sequence>
<dbReference type="CDD" id="cd00293">
    <property type="entry name" value="USP-like"/>
    <property type="match status" value="1"/>
</dbReference>
<dbReference type="AlphaFoldDB" id="A0A1C3ULE0"/>
<dbReference type="SUPFAM" id="SSF52402">
    <property type="entry name" value="Adenine nucleotide alpha hydrolases-like"/>
    <property type="match status" value="2"/>
</dbReference>
<dbReference type="InterPro" id="IPR006015">
    <property type="entry name" value="Universal_stress_UspA"/>
</dbReference>
<dbReference type="PANTHER" id="PTHR46268:SF15">
    <property type="entry name" value="UNIVERSAL STRESS PROTEIN HP_0031"/>
    <property type="match status" value="1"/>
</dbReference>
<gene>
    <name evidence="2" type="ORF">GA0061102_1004144</name>
</gene>
<evidence type="ECO:0000313" key="2">
    <source>
        <dbReference type="EMBL" id="SCB16285.1"/>
    </source>
</evidence>
<dbReference type="RefSeq" id="WP_092844991.1">
    <property type="nucleotide sequence ID" value="NZ_FMAH01000004.1"/>
</dbReference>
<accession>A0A1C3ULE0</accession>
<name>A0A1C3ULE0_9HYPH</name>